<dbReference type="RefSeq" id="WP_413781314.1">
    <property type="nucleotide sequence ID" value="NZ_JAUOZS010000001.1"/>
</dbReference>
<evidence type="ECO:0000313" key="3">
    <source>
        <dbReference type="Proteomes" id="UP001254848"/>
    </source>
</evidence>
<sequence length="211" mass="22712">MYRKLSMPLAVLLASAAFAGCGSQPAATQAPKAMIQKEAARPATAHARPVADQTPIIFEEKDAVSDDYRTVVDFGIREATTYDAQDRPVKSGKRLKVGYVCDYRSFGDVFIITSLMPATATNGRILVADGQTITAAYTRSKTVRAPSGKANVTYVFIDEKQAGKKFADLVATARTISAGIFLDGVVHYVDLGPADLVFVRRAMAQAQMKAQ</sequence>
<gene>
    <name evidence="2" type="ORF">Q4T40_16510</name>
</gene>
<evidence type="ECO:0000256" key="1">
    <source>
        <dbReference type="SAM" id="SignalP"/>
    </source>
</evidence>
<reference evidence="2 3" key="1">
    <citation type="submission" date="2023-07" db="EMBL/GenBank/DDBJ databases">
        <title>The novel representative of Negativicutes class, Anaeroselena agilis gen. nov. sp. nov.</title>
        <authorList>
            <person name="Prokofeva M.I."/>
            <person name="Elcheninov A.G."/>
            <person name="Klyukina A."/>
            <person name="Kublanov I.V."/>
            <person name="Frolov E.N."/>
            <person name="Podosokorskaya O.A."/>
        </authorList>
    </citation>
    <scope>NUCLEOTIDE SEQUENCE [LARGE SCALE GENOMIC DNA]</scope>
    <source>
        <strain evidence="2 3">4137-cl</strain>
    </source>
</reference>
<keyword evidence="3" id="KW-1185">Reference proteome</keyword>
<accession>A0ABU3P2E5</accession>
<feature type="chain" id="PRO_5046157902" evidence="1">
    <location>
        <begin position="20"/>
        <end position="211"/>
    </location>
</feature>
<dbReference type="Proteomes" id="UP001254848">
    <property type="component" value="Unassembled WGS sequence"/>
</dbReference>
<dbReference type="EMBL" id="JAUOZS010000001">
    <property type="protein sequence ID" value="MDT8902845.1"/>
    <property type="molecule type" value="Genomic_DNA"/>
</dbReference>
<protein>
    <submittedName>
        <fullName evidence="2">Uncharacterized protein</fullName>
    </submittedName>
</protein>
<comment type="caution">
    <text evidence="2">The sequence shown here is derived from an EMBL/GenBank/DDBJ whole genome shotgun (WGS) entry which is preliminary data.</text>
</comment>
<keyword evidence="1" id="KW-0732">Signal</keyword>
<feature type="signal peptide" evidence="1">
    <location>
        <begin position="1"/>
        <end position="19"/>
    </location>
</feature>
<evidence type="ECO:0000313" key="2">
    <source>
        <dbReference type="EMBL" id="MDT8902845.1"/>
    </source>
</evidence>
<proteinExistence type="predicted"/>
<organism evidence="2 3">
    <name type="scientific">Anaeroselena agilis</name>
    <dbReference type="NCBI Taxonomy" id="3063788"/>
    <lineage>
        <taxon>Bacteria</taxon>
        <taxon>Bacillati</taxon>
        <taxon>Bacillota</taxon>
        <taxon>Negativicutes</taxon>
        <taxon>Acetonemataceae</taxon>
        <taxon>Anaeroselena</taxon>
    </lineage>
</organism>
<name>A0ABU3P2E5_9FIRM</name>
<dbReference type="PROSITE" id="PS51257">
    <property type="entry name" value="PROKAR_LIPOPROTEIN"/>
    <property type="match status" value="1"/>
</dbReference>